<dbReference type="SUPFAM" id="SSF47616">
    <property type="entry name" value="GST C-terminal domain-like"/>
    <property type="match status" value="1"/>
</dbReference>
<evidence type="ECO:0000256" key="1">
    <source>
        <dbReference type="SAM" id="SignalP"/>
    </source>
</evidence>
<feature type="signal peptide" evidence="1">
    <location>
        <begin position="1"/>
        <end position="26"/>
    </location>
</feature>
<dbReference type="AlphaFoldDB" id="A0A8K0VSG4"/>
<feature type="chain" id="PRO_5035422795" evidence="1">
    <location>
        <begin position="27"/>
        <end position="150"/>
    </location>
</feature>
<dbReference type="EMBL" id="JAGMVJ010000024">
    <property type="protein sequence ID" value="KAH7071727.1"/>
    <property type="molecule type" value="Genomic_DNA"/>
</dbReference>
<dbReference type="Proteomes" id="UP000813461">
    <property type="component" value="Unassembled WGS sequence"/>
</dbReference>
<dbReference type="OrthoDB" id="422574at2759"/>
<gene>
    <name evidence="2" type="ORF">FB567DRAFT_554371</name>
</gene>
<keyword evidence="3" id="KW-1185">Reference proteome</keyword>
<protein>
    <submittedName>
        <fullName evidence="2">Uncharacterized protein</fullName>
    </submittedName>
</protein>
<dbReference type="InterPro" id="IPR036282">
    <property type="entry name" value="Glutathione-S-Trfase_C_sf"/>
</dbReference>
<proteinExistence type="predicted"/>
<name>A0A8K0VSG4_9PLEO</name>
<organism evidence="2 3">
    <name type="scientific">Paraphoma chrysanthemicola</name>
    <dbReference type="NCBI Taxonomy" id="798071"/>
    <lineage>
        <taxon>Eukaryota</taxon>
        <taxon>Fungi</taxon>
        <taxon>Dikarya</taxon>
        <taxon>Ascomycota</taxon>
        <taxon>Pezizomycotina</taxon>
        <taxon>Dothideomycetes</taxon>
        <taxon>Pleosporomycetidae</taxon>
        <taxon>Pleosporales</taxon>
        <taxon>Pleosporineae</taxon>
        <taxon>Phaeosphaeriaceae</taxon>
        <taxon>Paraphoma</taxon>
    </lineage>
</organism>
<reference evidence="2" key="1">
    <citation type="journal article" date="2021" name="Nat. Commun.">
        <title>Genetic determinants of endophytism in the Arabidopsis root mycobiome.</title>
        <authorList>
            <person name="Mesny F."/>
            <person name="Miyauchi S."/>
            <person name="Thiergart T."/>
            <person name="Pickel B."/>
            <person name="Atanasova L."/>
            <person name="Karlsson M."/>
            <person name="Huettel B."/>
            <person name="Barry K.W."/>
            <person name="Haridas S."/>
            <person name="Chen C."/>
            <person name="Bauer D."/>
            <person name="Andreopoulos W."/>
            <person name="Pangilinan J."/>
            <person name="LaButti K."/>
            <person name="Riley R."/>
            <person name="Lipzen A."/>
            <person name="Clum A."/>
            <person name="Drula E."/>
            <person name="Henrissat B."/>
            <person name="Kohler A."/>
            <person name="Grigoriev I.V."/>
            <person name="Martin F.M."/>
            <person name="Hacquard S."/>
        </authorList>
    </citation>
    <scope>NUCLEOTIDE SEQUENCE</scope>
    <source>
        <strain evidence="2">MPI-SDFR-AT-0120</strain>
    </source>
</reference>
<evidence type="ECO:0000313" key="2">
    <source>
        <dbReference type="EMBL" id="KAH7071727.1"/>
    </source>
</evidence>
<evidence type="ECO:0000313" key="3">
    <source>
        <dbReference type="Proteomes" id="UP000813461"/>
    </source>
</evidence>
<accession>A0A8K0VSG4</accession>
<sequence>MTTGLRIYFSLLSLIEILTRNYTASATRVILCVPPVVVAGSPFLTREQIRTLGVVDPTAAGQLQKTNGASILPGGFTAFDFHYQPWLELHWQAGLNLDKHPLVSKYLQSMKNLKHVKDAYQKIEHAAEQQSVVEPKVIAAVFKKNDTKVA</sequence>
<comment type="caution">
    <text evidence="2">The sequence shown here is derived from an EMBL/GenBank/DDBJ whole genome shotgun (WGS) entry which is preliminary data.</text>
</comment>
<keyword evidence="1" id="KW-0732">Signal</keyword>